<keyword evidence="9" id="KW-1185">Reference proteome</keyword>
<dbReference type="SUPFAM" id="SSF103473">
    <property type="entry name" value="MFS general substrate transporter"/>
    <property type="match status" value="1"/>
</dbReference>
<feature type="transmembrane region" description="Helical" evidence="6">
    <location>
        <begin position="362"/>
        <end position="382"/>
    </location>
</feature>
<feature type="transmembrane region" description="Helical" evidence="6">
    <location>
        <begin position="72"/>
        <end position="94"/>
    </location>
</feature>
<accession>A0AA35Q216</accession>
<feature type="transmembrane region" description="Helical" evidence="6">
    <location>
        <begin position="427"/>
        <end position="448"/>
    </location>
</feature>
<sequence>MGSIKANNAEEWIEETSAEKPEEERALVRRIDLLLMPILWVMFLFSYADRTSIGNAKVAGMMDDLRLTSNEYSMALVIFFISYVVFEIPSNLILAKTRPSIYLPTIMVLWGVVTCCMAAVQSYKALLIVRFILGLLEAGFAPGVMLLLSSWYKRAELAKRFSIFYSAAVLSGAFGGIVAGAITGSLHGARGMTGWQWLFLVEGAATVACAVIGAFVLPDYPATTRQLSRRQRELALQRLKADNSTCRAEDSPPLTALQAVRTSLTDWRTWILTVGYMALGGSATMYYFYPTLVAGLGYTSHMAQYMVVPIYSVAFVAVLTTGYFNDKYPNFRGLVIAAWLAVSMTCSIIVCAVYNYTARYVLLIFMASGLMSGNALSLAYASSTFAPTRQETKAVSLAFLNSLGNLSQIYGAYLFPAHDAPEYLMGFGVISGLCAVCVVLYSVAHALIRRYPAKSG</sequence>
<dbReference type="FunFam" id="1.20.1250.20:FF:000057">
    <property type="entry name" value="MFS general substrate transporter"/>
    <property type="match status" value="1"/>
</dbReference>
<keyword evidence="2" id="KW-0813">Transport</keyword>
<feature type="transmembrane region" description="Helical" evidence="6">
    <location>
        <begin position="31"/>
        <end position="48"/>
    </location>
</feature>
<keyword evidence="4 6" id="KW-1133">Transmembrane helix</keyword>
<proteinExistence type="predicted"/>
<evidence type="ECO:0000256" key="4">
    <source>
        <dbReference type="ARBA" id="ARBA00022989"/>
    </source>
</evidence>
<dbReference type="Pfam" id="PF07690">
    <property type="entry name" value="MFS_1"/>
    <property type="match status" value="1"/>
</dbReference>
<dbReference type="FunFam" id="1.20.1250.20:FF:000394">
    <property type="entry name" value="MFS general substrate transporter"/>
    <property type="match status" value="1"/>
</dbReference>
<organism evidence="8 9">
    <name type="scientific">Clonostachys chloroleuca</name>
    <dbReference type="NCBI Taxonomy" id="1926264"/>
    <lineage>
        <taxon>Eukaryota</taxon>
        <taxon>Fungi</taxon>
        <taxon>Dikarya</taxon>
        <taxon>Ascomycota</taxon>
        <taxon>Pezizomycotina</taxon>
        <taxon>Sordariomycetes</taxon>
        <taxon>Hypocreomycetidae</taxon>
        <taxon>Hypocreales</taxon>
        <taxon>Bionectriaceae</taxon>
        <taxon>Clonostachys</taxon>
    </lineage>
</organism>
<reference evidence="8" key="1">
    <citation type="submission" date="2023-01" db="EMBL/GenBank/DDBJ databases">
        <authorList>
            <person name="Piombo E."/>
        </authorList>
    </citation>
    <scope>NUCLEOTIDE SEQUENCE</scope>
</reference>
<dbReference type="Proteomes" id="UP001160390">
    <property type="component" value="Unassembled WGS sequence"/>
</dbReference>
<evidence type="ECO:0000256" key="3">
    <source>
        <dbReference type="ARBA" id="ARBA00022692"/>
    </source>
</evidence>
<evidence type="ECO:0000259" key="7">
    <source>
        <dbReference type="PROSITE" id="PS50850"/>
    </source>
</evidence>
<feature type="domain" description="Major facilitator superfamily (MFS) profile" evidence="7">
    <location>
        <begin position="35"/>
        <end position="449"/>
    </location>
</feature>
<dbReference type="AlphaFoldDB" id="A0AA35Q216"/>
<dbReference type="EMBL" id="CABFNP030000852">
    <property type="protein sequence ID" value="CAI6088650.1"/>
    <property type="molecule type" value="Genomic_DNA"/>
</dbReference>
<keyword evidence="5 6" id="KW-0472">Membrane</keyword>
<dbReference type="PANTHER" id="PTHR43791:SF38">
    <property type="entry name" value="MAJOR FACILITATOR SUPERFAMILY (MFS) PROFILE DOMAIN-CONTAINING PROTEIN"/>
    <property type="match status" value="1"/>
</dbReference>
<gene>
    <name evidence="8" type="ORF">CCHLO57077_00016451</name>
</gene>
<evidence type="ECO:0000256" key="1">
    <source>
        <dbReference type="ARBA" id="ARBA00004141"/>
    </source>
</evidence>
<feature type="transmembrane region" description="Helical" evidence="6">
    <location>
        <begin position="270"/>
        <end position="289"/>
    </location>
</feature>
<dbReference type="GO" id="GO:0022857">
    <property type="term" value="F:transmembrane transporter activity"/>
    <property type="evidence" value="ECO:0007669"/>
    <property type="project" value="InterPro"/>
</dbReference>
<feature type="transmembrane region" description="Helical" evidence="6">
    <location>
        <begin position="336"/>
        <end position="356"/>
    </location>
</feature>
<evidence type="ECO:0000313" key="9">
    <source>
        <dbReference type="Proteomes" id="UP001160390"/>
    </source>
</evidence>
<protein>
    <recommendedName>
        <fullName evidence="7">Major facilitator superfamily (MFS) profile domain-containing protein</fullName>
    </recommendedName>
</protein>
<evidence type="ECO:0000313" key="8">
    <source>
        <dbReference type="EMBL" id="CAI6088650.1"/>
    </source>
</evidence>
<dbReference type="Gene3D" id="1.20.1250.20">
    <property type="entry name" value="MFS general substrate transporter like domains"/>
    <property type="match status" value="2"/>
</dbReference>
<feature type="transmembrane region" description="Helical" evidence="6">
    <location>
        <begin position="163"/>
        <end position="183"/>
    </location>
</feature>
<dbReference type="InterPro" id="IPR011701">
    <property type="entry name" value="MFS"/>
</dbReference>
<dbReference type="GO" id="GO:0016020">
    <property type="term" value="C:membrane"/>
    <property type="evidence" value="ECO:0007669"/>
    <property type="project" value="UniProtKB-SubCell"/>
</dbReference>
<evidence type="ECO:0000256" key="2">
    <source>
        <dbReference type="ARBA" id="ARBA00022448"/>
    </source>
</evidence>
<evidence type="ECO:0000256" key="6">
    <source>
        <dbReference type="SAM" id="Phobius"/>
    </source>
</evidence>
<keyword evidence="3 6" id="KW-0812">Transmembrane</keyword>
<feature type="transmembrane region" description="Helical" evidence="6">
    <location>
        <begin position="127"/>
        <end position="151"/>
    </location>
</feature>
<name>A0AA35Q216_9HYPO</name>
<dbReference type="PROSITE" id="PS50850">
    <property type="entry name" value="MFS"/>
    <property type="match status" value="1"/>
</dbReference>
<feature type="transmembrane region" description="Helical" evidence="6">
    <location>
        <begin position="195"/>
        <end position="217"/>
    </location>
</feature>
<comment type="caution">
    <text evidence="8">The sequence shown here is derived from an EMBL/GenBank/DDBJ whole genome shotgun (WGS) entry which is preliminary data.</text>
</comment>
<feature type="transmembrane region" description="Helical" evidence="6">
    <location>
        <begin position="101"/>
        <end position="121"/>
    </location>
</feature>
<evidence type="ECO:0000256" key="5">
    <source>
        <dbReference type="ARBA" id="ARBA00023136"/>
    </source>
</evidence>
<dbReference type="PANTHER" id="PTHR43791">
    <property type="entry name" value="PERMEASE-RELATED"/>
    <property type="match status" value="1"/>
</dbReference>
<feature type="transmembrane region" description="Helical" evidence="6">
    <location>
        <begin position="301"/>
        <end position="324"/>
    </location>
</feature>
<dbReference type="InterPro" id="IPR020846">
    <property type="entry name" value="MFS_dom"/>
</dbReference>
<feature type="transmembrane region" description="Helical" evidence="6">
    <location>
        <begin position="394"/>
        <end position="415"/>
    </location>
</feature>
<dbReference type="InterPro" id="IPR036259">
    <property type="entry name" value="MFS_trans_sf"/>
</dbReference>
<comment type="subcellular location">
    <subcellularLocation>
        <location evidence="1">Membrane</location>
        <topology evidence="1">Multi-pass membrane protein</topology>
    </subcellularLocation>
</comment>